<dbReference type="eggNOG" id="ENOG502T7B9">
    <property type="taxonomic scope" value="Eukaryota"/>
</dbReference>
<dbReference type="VEuPathDB" id="FungiDB:GLRG_08831"/>
<keyword evidence="2" id="KW-1185">Reference proteome</keyword>
<dbReference type="OrthoDB" id="2884623at2759"/>
<dbReference type="HOGENOM" id="CLU_117728_0_0_1"/>
<dbReference type="GeneID" id="24414196"/>
<dbReference type="STRING" id="645133.E3QRR4"/>
<accession>E3QRR4</accession>
<proteinExistence type="predicted"/>
<evidence type="ECO:0000313" key="1">
    <source>
        <dbReference type="EMBL" id="EFQ33552.1"/>
    </source>
</evidence>
<dbReference type="AlphaFoldDB" id="E3QRR4"/>
<evidence type="ECO:0000313" key="2">
    <source>
        <dbReference type="Proteomes" id="UP000008782"/>
    </source>
</evidence>
<protein>
    <submittedName>
        <fullName evidence="1">Uncharacterized protein</fullName>
    </submittedName>
</protein>
<name>E3QRR4_COLGM</name>
<gene>
    <name evidence="1" type="ORF">GLRG_08831</name>
</gene>
<dbReference type="EMBL" id="GG697371">
    <property type="protein sequence ID" value="EFQ33552.1"/>
    <property type="molecule type" value="Genomic_DNA"/>
</dbReference>
<sequence length="137" mass="15442">MTSTSFLFITAEDADVKLVNRLLLNLRNWDFTSEGDTFVLITSKTDTLPMDMEPTQPPLQEFRRNEWKGAAIEDIEKQSAHGQVTESSNELGLFLVLDDQGAADGTVALFQRAIDADAEPIAYPERFNKFRTLWTNA</sequence>
<reference evidence="2" key="1">
    <citation type="journal article" date="2012" name="Nat. Genet.">
        <title>Lifestyle transitions in plant pathogenic Colletotrichum fungi deciphered by genome and transcriptome analyses.</title>
        <authorList>
            <person name="O'Connell R.J."/>
            <person name="Thon M.R."/>
            <person name="Hacquard S."/>
            <person name="Amyotte S.G."/>
            <person name="Kleemann J."/>
            <person name="Torres M.F."/>
            <person name="Damm U."/>
            <person name="Buiate E.A."/>
            <person name="Epstein L."/>
            <person name="Alkan N."/>
            <person name="Altmueller J."/>
            <person name="Alvarado-Balderrama L."/>
            <person name="Bauser C.A."/>
            <person name="Becker C."/>
            <person name="Birren B.W."/>
            <person name="Chen Z."/>
            <person name="Choi J."/>
            <person name="Crouch J.A."/>
            <person name="Duvick J.P."/>
            <person name="Farman M.A."/>
            <person name="Gan P."/>
            <person name="Heiman D."/>
            <person name="Henrissat B."/>
            <person name="Howard R.J."/>
            <person name="Kabbage M."/>
            <person name="Koch C."/>
            <person name="Kracher B."/>
            <person name="Kubo Y."/>
            <person name="Law A.D."/>
            <person name="Lebrun M.-H."/>
            <person name="Lee Y.-H."/>
            <person name="Miyara I."/>
            <person name="Moore N."/>
            <person name="Neumann U."/>
            <person name="Nordstroem K."/>
            <person name="Panaccione D.G."/>
            <person name="Panstruga R."/>
            <person name="Place M."/>
            <person name="Proctor R.H."/>
            <person name="Prusky D."/>
            <person name="Rech G."/>
            <person name="Reinhardt R."/>
            <person name="Rollins J.A."/>
            <person name="Rounsley S."/>
            <person name="Schardl C.L."/>
            <person name="Schwartz D.C."/>
            <person name="Shenoy N."/>
            <person name="Shirasu K."/>
            <person name="Sikhakolli U.R."/>
            <person name="Stueber K."/>
            <person name="Sukno S.A."/>
            <person name="Sweigard J.A."/>
            <person name="Takano Y."/>
            <person name="Takahara H."/>
            <person name="Trail F."/>
            <person name="van der Does H.C."/>
            <person name="Voll L.M."/>
            <person name="Will I."/>
            <person name="Young S."/>
            <person name="Zeng Q."/>
            <person name="Zhang J."/>
            <person name="Zhou S."/>
            <person name="Dickman M.B."/>
            <person name="Schulze-Lefert P."/>
            <person name="Ver Loren van Themaat E."/>
            <person name="Ma L.-J."/>
            <person name="Vaillancourt L.J."/>
        </authorList>
    </citation>
    <scope>NUCLEOTIDE SEQUENCE [LARGE SCALE GENOMIC DNA]</scope>
    <source>
        <strain evidence="2">M1.001 / M2 / FGSC 10212</strain>
    </source>
</reference>
<dbReference type="Proteomes" id="UP000008782">
    <property type="component" value="Unassembled WGS sequence"/>
</dbReference>
<dbReference type="RefSeq" id="XP_008097572.1">
    <property type="nucleotide sequence ID" value="XM_008099381.1"/>
</dbReference>
<organism evidence="2">
    <name type="scientific">Colletotrichum graminicola (strain M1.001 / M2 / FGSC 10212)</name>
    <name type="common">Maize anthracnose fungus</name>
    <name type="synonym">Glomerella graminicola</name>
    <dbReference type="NCBI Taxonomy" id="645133"/>
    <lineage>
        <taxon>Eukaryota</taxon>
        <taxon>Fungi</taxon>
        <taxon>Dikarya</taxon>
        <taxon>Ascomycota</taxon>
        <taxon>Pezizomycotina</taxon>
        <taxon>Sordariomycetes</taxon>
        <taxon>Hypocreomycetidae</taxon>
        <taxon>Glomerellales</taxon>
        <taxon>Glomerellaceae</taxon>
        <taxon>Colletotrichum</taxon>
        <taxon>Colletotrichum graminicola species complex</taxon>
    </lineage>
</organism>